<name>A0ABU8GW93_9ACTN</name>
<keyword evidence="2" id="KW-1185">Reference proteome</keyword>
<dbReference type="Proteomes" id="UP001365781">
    <property type="component" value="Unassembled WGS sequence"/>
</dbReference>
<proteinExistence type="predicted"/>
<comment type="caution">
    <text evidence="1">The sequence shown here is derived from an EMBL/GenBank/DDBJ whole genome shotgun (WGS) entry which is preliminary data.</text>
</comment>
<gene>
    <name evidence="1" type="ORF">WB403_51060</name>
</gene>
<organism evidence="1 2">
    <name type="scientific">Streptomyces brasiliscabiei</name>
    <dbReference type="NCBI Taxonomy" id="2736302"/>
    <lineage>
        <taxon>Bacteria</taxon>
        <taxon>Bacillati</taxon>
        <taxon>Actinomycetota</taxon>
        <taxon>Actinomycetes</taxon>
        <taxon>Kitasatosporales</taxon>
        <taxon>Streptomycetaceae</taxon>
        <taxon>Streptomyces</taxon>
    </lineage>
</organism>
<accession>A0ABU8GW93</accession>
<evidence type="ECO:0000313" key="2">
    <source>
        <dbReference type="Proteomes" id="UP001365781"/>
    </source>
</evidence>
<dbReference type="RefSeq" id="WP_336559298.1">
    <property type="nucleotide sequence ID" value="NZ_JBBAYM010000644.1"/>
</dbReference>
<protein>
    <submittedName>
        <fullName evidence="1">Uncharacterized protein</fullName>
    </submittedName>
</protein>
<reference evidence="1 2" key="1">
    <citation type="submission" date="2024-03" db="EMBL/GenBank/DDBJ databases">
        <title>First Report of Pectobacterium brasiliscabiei causing potato scab in china.</title>
        <authorList>
            <person name="Handique U."/>
        </authorList>
    </citation>
    <scope>NUCLEOTIDE SEQUENCE [LARGE SCALE GENOMIC DNA]</scope>
    <source>
        <strain evidence="1 2">ZRIMU1503</strain>
    </source>
</reference>
<evidence type="ECO:0000313" key="1">
    <source>
        <dbReference type="EMBL" id="MEI5617453.1"/>
    </source>
</evidence>
<dbReference type="EMBL" id="JBBAYM010000644">
    <property type="protein sequence ID" value="MEI5617453.1"/>
    <property type="molecule type" value="Genomic_DNA"/>
</dbReference>
<feature type="non-terminal residue" evidence="1">
    <location>
        <position position="80"/>
    </location>
</feature>
<sequence length="80" mass="8087">MVKLLRYGSVSASYQVGSVSLTAQQFGQLTGLIKGLNQANQTFTVDAKSACQLLADGGTPATVNSASSCDDLTGDLGSGT</sequence>